<proteinExistence type="predicted"/>
<gene>
    <name evidence="1" type="ORF">LSAT_V11C400206630</name>
</gene>
<accession>A0A9R1VR05</accession>
<protein>
    <submittedName>
        <fullName evidence="1">Uncharacterized protein</fullName>
    </submittedName>
</protein>
<dbReference type="EMBL" id="NBSK02000004">
    <property type="protein sequence ID" value="KAJ0210931.1"/>
    <property type="molecule type" value="Genomic_DNA"/>
</dbReference>
<dbReference type="AlphaFoldDB" id="A0A9R1VR05"/>
<comment type="caution">
    <text evidence="1">The sequence shown here is derived from an EMBL/GenBank/DDBJ whole genome shotgun (WGS) entry which is preliminary data.</text>
</comment>
<keyword evidence="2" id="KW-1185">Reference proteome</keyword>
<evidence type="ECO:0000313" key="1">
    <source>
        <dbReference type="EMBL" id="KAJ0210931.1"/>
    </source>
</evidence>
<dbReference type="Proteomes" id="UP000235145">
    <property type="component" value="Unassembled WGS sequence"/>
</dbReference>
<evidence type="ECO:0000313" key="2">
    <source>
        <dbReference type="Proteomes" id="UP000235145"/>
    </source>
</evidence>
<reference evidence="1 2" key="1">
    <citation type="journal article" date="2017" name="Nat. Commun.">
        <title>Genome assembly with in vitro proximity ligation data and whole-genome triplication in lettuce.</title>
        <authorList>
            <person name="Reyes-Chin-Wo S."/>
            <person name="Wang Z."/>
            <person name="Yang X."/>
            <person name="Kozik A."/>
            <person name="Arikit S."/>
            <person name="Song C."/>
            <person name="Xia L."/>
            <person name="Froenicke L."/>
            <person name="Lavelle D.O."/>
            <person name="Truco M.J."/>
            <person name="Xia R."/>
            <person name="Zhu S."/>
            <person name="Xu C."/>
            <person name="Xu H."/>
            <person name="Xu X."/>
            <person name="Cox K."/>
            <person name="Korf I."/>
            <person name="Meyers B.C."/>
            <person name="Michelmore R.W."/>
        </authorList>
    </citation>
    <scope>NUCLEOTIDE SEQUENCE [LARGE SCALE GENOMIC DNA]</scope>
    <source>
        <strain evidence="2">cv. Salinas</strain>
        <tissue evidence="1">Seedlings</tissue>
    </source>
</reference>
<name>A0A9R1VR05_LACSA</name>
<organism evidence="1 2">
    <name type="scientific">Lactuca sativa</name>
    <name type="common">Garden lettuce</name>
    <dbReference type="NCBI Taxonomy" id="4236"/>
    <lineage>
        <taxon>Eukaryota</taxon>
        <taxon>Viridiplantae</taxon>
        <taxon>Streptophyta</taxon>
        <taxon>Embryophyta</taxon>
        <taxon>Tracheophyta</taxon>
        <taxon>Spermatophyta</taxon>
        <taxon>Magnoliopsida</taxon>
        <taxon>eudicotyledons</taxon>
        <taxon>Gunneridae</taxon>
        <taxon>Pentapetalae</taxon>
        <taxon>asterids</taxon>
        <taxon>campanulids</taxon>
        <taxon>Asterales</taxon>
        <taxon>Asteraceae</taxon>
        <taxon>Cichorioideae</taxon>
        <taxon>Cichorieae</taxon>
        <taxon>Lactucinae</taxon>
        <taxon>Lactuca</taxon>
    </lineage>
</organism>
<sequence length="110" mass="12414">MVTYPLMEALHVIGILVPHNVAYPTIWLIYTTTCPRLIWLTGVTNGREDWIQMVTTQALQKKIPSLLALSSRGIKVDTTYCGACIIGVECVDHILGILICFLEYKYIFII</sequence>